<evidence type="ECO:0000256" key="2">
    <source>
        <dbReference type="RuleBase" id="RU363019"/>
    </source>
</evidence>
<comment type="caution">
    <text evidence="5">The sequence shown here is derived from an EMBL/GenBank/DDBJ whole genome shotgun (WGS) entry which is preliminary data.</text>
</comment>
<keyword evidence="2 5" id="KW-0413">Isomerase</keyword>
<keyword evidence="6" id="KW-1185">Reference proteome</keyword>
<dbReference type="CDD" id="cd00317">
    <property type="entry name" value="cyclophilin"/>
    <property type="match status" value="1"/>
</dbReference>
<comment type="catalytic activity">
    <reaction evidence="2">
        <text>[protein]-peptidylproline (omega=180) = [protein]-peptidylproline (omega=0)</text>
        <dbReference type="Rhea" id="RHEA:16237"/>
        <dbReference type="Rhea" id="RHEA-COMP:10747"/>
        <dbReference type="Rhea" id="RHEA-COMP:10748"/>
        <dbReference type="ChEBI" id="CHEBI:83833"/>
        <dbReference type="ChEBI" id="CHEBI:83834"/>
        <dbReference type="EC" id="5.2.1.8"/>
    </reaction>
</comment>
<evidence type="ECO:0000313" key="6">
    <source>
        <dbReference type="Proteomes" id="UP000540656"/>
    </source>
</evidence>
<name>A0A7Y9UPK7_9ACTN</name>
<dbReference type="EC" id="5.2.1.8" evidence="2"/>
<feature type="region of interest" description="Disordered" evidence="3">
    <location>
        <begin position="199"/>
        <end position="223"/>
    </location>
</feature>
<feature type="region of interest" description="Disordered" evidence="3">
    <location>
        <begin position="41"/>
        <end position="65"/>
    </location>
</feature>
<feature type="signal peptide" evidence="2">
    <location>
        <begin position="1"/>
        <end position="21"/>
    </location>
</feature>
<dbReference type="GO" id="GO:0003755">
    <property type="term" value="F:peptidyl-prolyl cis-trans isomerase activity"/>
    <property type="evidence" value="ECO:0007669"/>
    <property type="project" value="UniProtKB-UniRule"/>
</dbReference>
<dbReference type="EMBL" id="JACCAA010000001">
    <property type="protein sequence ID" value="NYG57611.1"/>
    <property type="molecule type" value="Genomic_DNA"/>
</dbReference>
<dbReference type="AlphaFoldDB" id="A0A7Y9UPK7"/>
<gene>
    <name evidence="5" type="ORF">BJ980_000534</name>
</gene>
<evidence type="ECO:0000259" key="4">
    <source>
        <dbReference type="PROSITE" id="PS50072"/>
    </source>
</evidence>
<feature type="domain" description="PPIase cyclophilin-type" evidence="4">
    <location>
        <begin position="73"/>
        <end position="221"/>
    </location>
</feature>
<reference evidence="5 6" key="1">
    <citation type="submission" date="2020-07" db="EMBL/GenBank/DDBJ databases">
        <title>Sequencing the genomes of 1000 actinobacteria strains.</title>
        <authorList>
            <person name="Klenk H.-P."/>
        </authorList>
    </citation>
    <scope>NUCLEOTIDE SEQUENCE [LARGE SCALE GENOMIC DNA]</scope>
    <source>
        <strain evidence="5 6">DSM 23819</strain>
    </source>
</reference>
<evidence type="ECO:0000256" key="1">
    <source>
        <dbReference type="ARBA" id="ARBA00002388"/>
    </source>
</evidence>
<dbReference type="InterPro" id="IPR002130">
    <property type="entry name" value="Cyclophilin-type_PPIase_dom"/>
</dbReference>
<keyword evidence="2" id="KW-0697">Rotamase</keyword>
<organism evidence="5 6">
    <name type="scientific">Nocardioides daedukensis</name>
    <dbReference type="NCBI Taxonomy" id="634462"/>
    <lineage>
        <taxon>Bacteria</taxon>
        <taxon>Bacillati</taxon>
        <taxon>Actinomycetota</taxon>
        <taxon>Actinomycetes</taxon>
        <taxon>Propionibacteriales</taxon>
        <taxon>Nocardioidaceae</taxon>
        <taxon>Nocardioides</taxon>
    </lineage>
</organism>
<comment type="function">
    <text evidence="1 2">PPIases accelerate the folding of proteins. It catalyzes the cis-trans isomerization of proline imidic peptide bonds in oligopeptides.</text>
</comment>
<dbReference type="Pfam" id="PF00160">
    <property type="entry name" value="Pro_isomerase"/>
    <property type="match status" value="1"/>
</dbReference>
<dbReference type="PRINTS" id="PR00153">
    <property type="entry name" value="CSAPPISMRASE"/>
</dbReference>
<dbReference type="PANTHER" id="PTHR45625">
    <property type="entry name" value="PEPTIDYL-PROLYL CIS-TRANS ISOMERASE-RELATED"/>
    <property type="match status" value="1"/>
</dbReference>
<comment type="similarity">
    <text evidence="2">Belongs to the cyclophilin-type PPIase family.</text>
</comment>
<dbReference type="PANTHER" id="PTHR45625:SF3">
    <property type="entry name" value="PEPTIDYL-PROLYL CIS-TRANS ISOMERASE B-RELATED"/>
    <property type="match status" value="1"/>
</dbReference>
<dbReference type="SUPFAM" id="SSF50891">
    <property type="entry name" value="Cyclophilin-like"/>
    <property type="match status" value="1"/>
</dbReference>
<dbReference type="PROSITE" id="PS50072">
    <property type="entry name" value="CSA_PPIASE_2"/>
    <property type="match status" value="1"/>
</dbReference>
<dbReference type="InterPro" id="IPR029000">
    <property type="entry name" value="Cyclophilin-like_dom_sf"/>
</dbReference>
<accession>A0A7Y9UPK7</accession>
<dbReference type="InterPro" id="IPR044666">
    <property type="entry name" value="Cyclophilin_A-like"/>
</dbReference>
<dbReference type="Proteomes" id="UP000540656">
    <property type="component" value="Unassembled WGS sequence"/>
</dbReference>
<feature type="chain" id="PRO_5039742192" description="Peptidyl-prolyl cis-trans isomerase" evidence="2">
    <location>
        <begin position="22"/>
        <end position="223"/>
    </location>
</feature>
<keyword evidence="2" id="KW-0732">Signal</keyword>
<dbReference type="PROSITE" id="PS51257">
    <property type="entry name" value="PROKAR_LIPOPROTEIN"/>
    <property type="match status" value="1"/>
</dbReference>
<protein>
    <recommendedName>
        <fullName evidence="2">Peptidyl-prolyl cis-trans isomerase</fullName>
        <shortName evidence="2">PPIase</shortName>
        <ecNumber evidence="2">5.2.1.8</ecNumber>
    </recommendedName>
</protein>
<evidence type="ECO:0000256" key="3">
    <source>
        <dbReference type="SAM" id="MobiDB-lite"/>
    </source>
</evidence>
<dbReference type="Gene3D" id="2.40.100.10">
    <property type="entry name" value="Cyclophilin-like"/>
    <property type="match status" value="1"/>
</dbReference>
<evidence type="ECO:0000313" key="5">
    <source>
        <dbReference type="EMBL" id="NYG57611.1"/>
    </source>
</evidence>
<proteinExistence type="inferred from homology"/>
<sequence>MLKRTLAVLATVTLLSLTACSGDDTDDSKKSGKETKAACTYTPEGQSAKDGIKAPPSEPSRTGKVSVTIKSTVGDIPLTLDADKAPCTVNSFVSLAEQDFYDDTACPRLGYAPGFAILQCGDPTGTTAGGPGYRFDDELSGDETYPKGTIAMANSGEDTNGSQFFLVFDDSGFQPDYTVFGTIDEAGVARLLEVGKAGDDGSNPAGGGAPNTPVTLTDVVVSD</sequence>
<dbReference type="RefSeq" id="WP_179500859.1">
    <property type="nucleotide sequence ID" value="NZ_JACCAA010000001.1"/>
</dbReference>